<dbReference type="PANTHER" id="PTHR43639">
    <property type="entry name" value="OXIDOREDUCTASE, SHORT-CHAIN DEHYDROGENASE/REDUCTASE FAMILY (AFU_ORTHOLOGUE AFUA_5G02870)"/>
    <property type="match status" value="1"/>
</dbReference>
<dbReference type="AlphaFoldDB" id="A0A255Z502"/>
<dbReference type="PRINTS" id="PR00081">
    <property type="entry name" value="GDHRDH"/>
</dbReference>
<comment type="similarity">
    <text evidence="1">Belongs to the short-chain dehydrogenases/reductases (SDR) family.</text>
</comment>
<gene>
    <name evidence="3" type="ORF">CHU95_04770</name>
</gene>
<dbReference type="PROSITE" id="PS00061">
    <property type="entry name" value="ADH_SHORT"/>
    <property type="match status" value="1"/>
</dbReference>
<dbReference type="PANTHER" id="PTHR43639:SF1">
    <property type="entry name" value="SHORT-CHAIN DEHYDROGENASE_REDUCTASE FAMILY PROTEIN"/>
    <property type="match status" value="1"/>
</dbReference>
<sequence length="256" mass="26281">MEGAMARPLEGRIALVTGASRGIGAAIAERLARHGADVAVHYGSHRQSAEDLAERCGREYGVRAQAFQADLADLSDRGGAVALFAAVSASLGVPHILVNNAGTGRFGPIAEINALELAQVLAVNAATPLLMAREAARAMRPGGRIINIGSVITDMPVGLRSVYAASKGAVHAMTGVLAQELGPLGITINTVAPGVTATDRFKAGDRSREGEITKRTALGRIGEPEDIAAIVAWLAGPDAAWITGEVIRASGGLRGL</sequence>
<dbReference type="EMBL" id="NOXU01000022">
    <property type="protein sequence ID" value="OYQ36529.1"/>
    <property type="molecule type" value="Genomic_DNA"/>
</dbReference>
<evidence type="ECO:0000313" key="4">
    <source>
        <dbReference type="Proteomes" id="UP000216998"/>
    </source>
</evidence>
<dbReference type="GO" id="GO:0016491">
    <property type="term" value="F:oxidoreductase activity"/>
    <property type="evidence" value="ECO:0007669"/>
    <property type="project" value="UniProtKB-KW"/>
</dbReference>
<dbReference type="Proteomes" id="UP000216998">
    <property type="component" value="Unassembled WGS sequence"/>
</dbReference>
<dbReference type="FunFam" id="3.40.50.720:FF:000084">
    <property type="entry name" value="Short-chain dehydrogenase reductase"/>
    <property type="match status" value="1"/>
</dbReference>
<protein>
    <recommendedName>
        <fullName evidence="5">Short-chain dehydrogenase</fullName>
    </recommendedName>
</protein>
<dbReference type="Gene3D" id="3.40.50.720">
    <property type="entry name" value="NAD(P)-binding Rossmann-like Domain"/>
    <property type="match status" value="1"/>
</dbReference>
<evidence type="ECO:0000256" key="1">
    <source>
        <dbReference type="ARBA" id="ARBA00006484"/>
    </source>
</evidence>
<evidence type="ECO:0008006" key="5">
    <source>
        <dbReference type="Google" id="ProtNLM"/>
    </source>
</evidence>
<evidence type="ECO:0000313" key="3">
    <source>
        <dbReference type="EMBL" id="OYQ36529.1"/>
    </source>
</evidence>
<accession>A0A255Z502</accession>
<keyword evidence="4" id="KW-1185">Reference proteome</keyword>
<keyword evidence="2" id="KW-0560">Oxidoreductase</keyword>
<dbReference type="InterPro" id="IPR020904">
    <property type="entry name" value="Sc_DH/Rdtase_CS"/>
</dbReference>
<comment type="caution">
    <text evidence="3">The sequence shown here is derived from an EMBL/GenBank/DDBJ whole genome shotgun (WGS) entry which is preliminary data.</text>
</comment>
<evidence type="ECO:0000256" key="2">
    <source>
        <dbReference type="ARBA" id="ARBA00023002"/>
    </source>
</evidence>
<dbReference type="SUPFAM" id="SSF51735">
    <property type="entry name" value="NAD(P)-binding Rossmann-fold domains"/>
    <property type="match status" value="1"/>
</dbReference>
<dbReference type="OrthoDB" id="9803333at2"/>
<dbReference type="InterPro" id="IPR002347">
    <property type="entry name" value="SDR_fam"/>
</dbReference>
<organism evidence="3 4">
    <name type="scientific">Niveispirillum lacus</name>
    <dbReference type="NCBI Taxonomy" id="1981099"/>
    <lineage>
        <taxon>Bacteria</taxon>
        <taxon>Pseudomonadati</taxon>
        <taxon>Pseudomonadota</taxon>
        <taxon>Alphaproteobacteria</taxon>
        <taxon>Rhodospirillales</taxon>
        <taxon>Azospirillaceae</taxon>
        <taxon>Niveispirillum</taxon>
    </lineage>
</organism>
<reference evidence="3 4" key="1">
    <citation type="submission" date="2017-07" db="EMBL/GenBank/DDBJ databases">
        <title>Niveispirillum cyanobacteriorum sp. nov., isolated from cyanobacterial aggregates in a eutrophic lake.</title>
        <authorList>
            <person name="Cai H."/>
        </authorList>
    </citation>
    <scope>NUCLEOTIDE SEQUENCE [LARGE SCALE GENOMIC DNA]</scope>
    <source>
        <strain evidence="4">TH1-14</strain>
    </source>
</reference>
<dbReference type="Pfam" id="PF13561">
    <property type="entry name" value="adh_short_C2"/>
    <property type="match status" value="1"/>
</dbReference>
<dbReference type="InterPro" id="IPR036291">
    <property type="entry name" value="NAD(P)-bd_dom_sf"/>
</dbReference>
<proteinExistence type="inferred from homology"/>
<dbReference type="PRINTS" id="PR00080">
    <property type="entry name" value="SDRFAMILY"/>
</dbReference>
<name>A0A255Z502_9PROT</name>